<organism evidence="7 8">
    <name type="scientific">Treponema bryantii</name>
    <dbReference type="NCBI Taxonomy" id="163"/>
    <lineage>
        <taxon>Bacteria</taxon>
        <taxon>Pseudomonadati</taxon>
        <taxon>Spirochaetota</taxon>
        <taxon>Spirochaetia</taxon>
        <taxon>Spirochaetales</taxon>
        <taxon>Treponemataceae</taxon>
        <taxon>Treponema</taxon>
    </lineage>
</organism>
<keyword evidence="4 5" id="KW-0472">Membrane</keyword>
<feature type="transmembrane region" description="Helical" evidence="5">
    <location>
        <begin position="270"/>
        <end position="295"/>
    </location>
</feature>
<dbReference type="EMBL" id="FOFU01000002">
    <property type="protein sequence ID" value="SEQ12613.1"/>
    <property type="molecule type" value="Genomic_DNA"/>
</dbReference>
<keyword evidence="8" id="KW-1185">Reference proteome</keyword>
<sequence>MLKKLGIKKQYLHLLALRLPFEAVRNLINALFLKQAFEAIEALDFMRLGVVCGLFLFANLLLFTYNGTVWRFFAAFYAGLQKKLKLYIFNKLLAKPIEEIDKLASGDVLLRINQDAQMTAAIYGEPWNLVFLVNGIANLILSAILFCVFDLKLFLIVLAFVIPHILIITWIVSPLLKSVQNKIQKASAELTDMYESFVNLADTVFLYDCSDFFLKKIKIKNLELKLLFIKKALYKAIEHAVMPLFGITGYLVLMFLGAEKINAGIITLGSLLYAFQLRGGVIMAANMIATSITTISVNKAGLKRLEEL</sequence>
<protein>
    <submittedName>
        <fullName evidence="7">ABC transporter transmembrane region</fullName>
    </submittedName>
</protein>
<dbReference type="Proteomes" id="UP000182360">
    <property type="component" value="Unassembled WGS sequence"/>
</dbReference>
<dbReference type="InterPro" id="IPR036640">
    <property type="entry name" value="ABC1_TM_sf"/>
</dbReference>
<evidence type="ECO:0000256" key="1">
    <source>
        <dbReference type="ARBA" id="ARBA00004651"/>
    </source>
</evidence>
<reference evidence="7 8" key="1">
    <citation type="submission" date="2016-10" db="EMBL/GenBank/DDBJ databases">
        <authorList>
            <person name="de Groot N.N."/>
        </authorList>
    </citation>
    <scope>NUCLEOTIDE SEQUENCE [LARGE SCALE GENOMIC DNA]</scope>
    <source>
        <strain evidence="7 8">B25</strain>
    </source>
</reference>
<keyword evidence="3 5" id="KW-1133">Transmembrane helix</keyword>
<feature type="domain" description="ABC transmembrane type-1" evidence="6">
    <location>
        <begin position="39"/>
        <end position="295"/>
    </location>
</feature>
<feature type="transmembrane region" description="Helical" evidence="5">
    <location>
        <begin position="45"/>
        <end position="65"/>
    </location>
</feature>
<evidence type="ECO:0000256" key="4">
    <source>
        <dbReference type="ARBA" id="ARBA00023136"/>
    </source>
</evidence>
<accession>A0A1H9DIL7</accession>
<dbReference type="InterPro" id="IPR039421">
    <property type="entry name" value="Type_1_exporter"/>
</dbReference>
<evidence type="ECO:0000256" key="5">
    <source>
        <dbReference type="SAM" id="Phobius"/>
    </source>
</evidence>
<feature type="transmembrane region" description="Helical" evidence="5">
    <location>
        <begin position="154"/>
        <end position="176"/>
    </location>
</feature>
<dbReference type="PANTHER" id="PTHR43394">
    <property type="entry name" value="ATP-DEPENDENT PERMEASE MDL1, MITOCHONDRIAL"/>
    <property type="match status" value="1"/>
</dbReference>
<dbReference type="Gene3D" id="1.20.1560.10">
    <property type="entry name" value="ABC transporter type 1, transmembrane domain"/>
    <property type="match status" value="1"/>
</dbReference>
<evidence type="ECO:0000313" key="7">
    <source>
        <dbReference type="EMBL" id="SEQ12613.1"/>
    </source>
</evidence>
<dbReference type="PANTHER" id="PTHR43394:SF1">
    <property type="entry name" value="ATP-BINDING CASSETTE SUB-FAMILY B MEMBER 10, MITOCHONDRIAL"/>
    <property type="match status" value="1"/>
</dbReference>
<dbReference type="GO" id="GO:0015421">
    <property type="term" value="F:ABC-type oligopeptide transporter activity"/>
    <property type="evidence" value="ECO:0007669"/>
    <property type="project" value="TreeGrafter"/>
</dbReference>
<gene>
    <name evidence="7" type="ORF">SAMN04487977_102568</name>
</gene>
<dbReference type="RefSeq" id="WP_074641847.1">
    <property type="nucleotide sequence ID" value="NZ_FOFU01000002.1"/>
</dbReference>
<dbReference type="Pfam" id="PF00664">
    <property type="entry name" value="ABC_membrane"/>
    <property type="match status" value="1"/>
</dbReference>
<proteinExistence type="predicted"/>
<dbReference type="GO" id="GO:0005886">
    <property type="term" value="C:plasma membrane"/>
    <property type="evidence" value="ECO:0007669"/>
    <property type="project" value="UniProtKB-SubCell"/>
</dbReference>
<evidence type="ECO:0000256" key="3">
    <source>
        <dbReference type="ARBA" id="ARBA00022989"/>
    </source>
</evidence>
<dbReference type="GO" id="GO:0005524">
    <property type="term" value="F:ATP binding"/>
    <property type="evidence" value="ECO:0007669"/>
    <property type="project" value="InterPro"/>
</dbReference>
<dbReference type="STRING" id="163.SAMN04487775_10148"/>
<feature type="transmembrane region" description="Helical" evidence="5">
    <location>
        <begin position="127"/>
        <end position="148"/>
    </location>
</feature>
<dbReference type="OrthoDB" id="2046126at2"/>
<name>A0A1H9DIL7_9SPIR</name>
<feature type="transmembrane region" description="Helical" evidence="5">
    <location>
        <begin position="240"/>
        <end position="258"/>
    </location>
</feature>
<dbReference type="InterPro" id="IPR011527">
    <property type="entry name" value="ABC1_TM_dom"/>
</dbReference>
<dbReference type="SUPFAM" id="SSF90123">
    <property type="entry name" value="ABC transporter transmembrane region"/>
    <property type="match status" value="1"/>
</dbReference>
<dbReference type="PROSITE" id="PS50929">
    <property type="entry name" value="ABC_TM1F"/>
    <property type="match status" value="1"/>
</dbReference>
<evidence type="ECO:0000256" key="2">
    <source>
        <dbReference type="ARBA" id="ARBA00022692"/>
    </source>
</evidence>
<evidence type="ECO:0000313" key="8">
    <source>
        <dbReference type="Proteomes" id="UP000182360"/>
    </source>
</evidence>
<keyword evidence="2 5" id="KW-0812">Transmembrane</keyword>
<comment type="subcellular location">
    <subcellularLocation>
        <location evidence="1">Cell membrane</location>
        <topology evidence="1">Multi-pass membrane protein</topology>
    </subcellularLocation>
</comment>
<dbReference type="AlphaFoldDB" id="A0A1H9DIL7"/>
<evidence type="ECO:0000259" key="6">
    <source>
        <dbReference type="PROSITE" id="PS50929"/>
    </source>
</evidence>